<sequence length="62" mass="6873">MAGKPYVTAETDTVFDQTRPNCFCGIRLAQWLAESSIGELVLAKMKKAKIPGFVRNPGFLKK</sequence>
<dbReference type="EMBL" id="FR687359">
    <property type="protein sequence ID" value="CBW75352.1"/>
    <property type="molecule type" value="Genomic_DNA"/>
</dbReference>
<name>E5ARX0_MYCRK</name>
<proteinExistence type="predicted"/>
<dbReference type="STRING" id="882378.RBRH_04141"/>
<accession>E5ARX0</accession>
<organism evidence="1 2">
    <name type="scientific">Mycetohabitans rhizoxinica (strain DSM 19002 / CIP 109453 / HKI 454)</name>
    <name type="common">Paraburkholderia rhizoxinica</name>
    <dbReference type="NCBI Taxonomy" id="882378"/>
    <lineage>
        <taxon>Bacteria</taxon>
        <taxon>Pseudomonadati</taxon>
        <taxon>Pseudomonadota</taxon>
        <taxon>Betaproteobacteria</taxon>
        <taxon>Burkholderiales</taxon>
        <taxon>Burkholderiaceae</taxon>
        <taxon>Mycetohabitans</taxon>
    </lineage>
</organism>
<dbReference type="KEGG" id="brh:RBRH_04141"/>
<evidence type="ECO:0000313" key="1">
    <source>
        <dbReference type="EMBL" id="CBW75352.1"/>
    </source>
</evidence>
<gene>
    <name evidence="1" type="ordered locus">RBRH_04141</name>
</gene>
<dbReference type="OrthoDB" id="1157330at2"/>
<dbReference type="RefSeq" id="WP_013435581.1">
    <property type="nucleotide sequence ID" value="NC_014722.1"/>
</dbReference>
<protein>
    <submittedName>
        <fullName evidence="1">Isochorismatase family protein</fullName>
    </submittedName>
</protein>
<dbReference type="HOGENOM" id="CLU_2895426_0_0_4"/>
<dbReference type="AlphaFoldDB" id="E5ARX0"/>
<evidence type="ECO:0000313" key="2">
    <source>
        <dbReference type="Proteomes" id="UP000007437"/>
    </source>
</evidence>
<dbReference type="Proteomes" id="UP000007437">
    <property type="component" value="Chromosome"/>
</dbReference>
<reference evidence="1 2" key="1">
    <citation type="journal article" date="2011" name="J. Bacteriol.">
        <title>Complete genome sequence of Burkholderia rhizoxinica, an endosymbiont of Rhizopus microsporus.</title>
        <authorList>
            <person name="Lackner G."/>
            <person name="Moebius N."/>
            <person name="Partida-Martinez L."/>
            <person name="Hertweck C."/>
        </authorList>
    </citation>
    <scope>NUCLEOTIDE SEQUENCE [LARGE SCALE GENOMIC DNA]</scope>
    <source>
        <strain evidence="2">DSM 19002 / CIP 109453 / HKI 454</strain>
    </source>
</reference>